<evidence type="ECO:0000313" key="3">
    <source>
        <dbReference type="Proteomes" id="UP001432027"/>
    </source>
</evidence>
<proteinExistence type="predicted"/>
<organism evidence="2 3">
    <name type="scientific">Pristionchus entomophagus</name>
    <dbReference type="NCBI Taxonomy" id="358040"/>
    <lineage>
        <taxon>Eukaryota</taxon>
        <taxon>Metazoa</taxon>
        <taxon>Ecdysozoa</taxon>
        <taxon>Nematoda</taxon>
        <taxon>Chromadorea</taxon>
        <taxon>Rhabditida</taxon>
        <taxon>Rhabditina</taxon>
        <taxon>Diplogasteromorpha</taxon>
        <taxon>Diplogasteroidea</taxon>
        <taxon>Neodiplogasteridae</taxon>
        <taxon>Pristionchus</taxon>
    </lineage>
</organism>
<accession>A0AAV5T1Z4</accession>
<feature type="transmembrane region" description="Helical" evidence="1">
    <location>
        <begin position="32"/>
        <end position="52"/>
    </location>
</feature>
<feature type="transmembrane region" description="Helical" evidence="1">
    <location>
        <begin position="72"/>
        <end position="95"/>
    </location>
</feature>
<dbReference type="Proteomes" id="UP001432027">
    <property type="component" value="Unassembled WGS sequence"/>
</dbReference>
<sequence>SLMISSTILPLSTIVEPFPISILLRSFLRPSVLHSLVVQCPIPLVFLLWVMIGSSPTHLHLHSILESVINYIETTLILVALLPHLFSFLHFHFLLDSHYLLDIGRDRE</sequence>
<protein>
    <submittedName>
        <fullName evidence="2">Uncharacterized protein</fullName>
    </submittedName>
</protein>
<keyword evidence="1" id="KW-0472">Membrane</keyword>
<reference evidence="2" key="1">
    <citation type="submission" date="2023-10" db="EMBL/GenBank/DDBJ databases">
        <title>Genome assembly of Pristionchus species.</title>
        <authorList>
            <person name="Yoshida K."/>
            <person name="Sommer R.J."/>
        </authorList>
    </citation>
    <scope>NUCLEOTIDE SEQUENCE</scope>
    <source>
        <strain evidence="2">RS0144</strain>
    </source>
</reference>
<evidence type="ECO:0000256" key="1">
    <source>
        <dbReference type="SAM" id="Phobius"/>
    </source>
</evidence>
<keyword evidence="1" id="KW-0812">Transmembrane</keyword>
<comment type="caution">
    <text evidence="2">The sequence shown here is derived from an EMBL/GenBank/DDBJ whole genome shotgun (WGS) entry which is preliminary data.</text>
</comment>
<feature type="non-terminal residue" evidence="2">
    <location>
        <position position="1"/>
    </location>
</feature>
<keyword evidence="1" id="KW-1133">Transmembrane helix</keyword>
<dbReference type="AlphaFoldDB" id="A0AAV5T1Z4"/>
<name>A0AAV5T1Z4_9BILA</name>
<dbReference type="EMBL" id="BTSX01000003">
    <property type="protein sequence ID" value="GMS89495.1"/>
    <property type="molecule type" value="Genomic_DNA"/>
</dbReference>
<gene>
    <name evidence="2" type="ORF">PENTCL1PPCAC_11670</name>
</gene>
<evidence type="ECO:0000313" key="2">
    <source>
        <dbReference type="EMBL" id="GMS89495.1"/>
    </source>
</evidence>
<keyword evidence="3" id="KW-1185">Reference proteome</keyword>